<accession>A0A7J8B2W5</accession>
<gene>
    <name evidence="2" type="ORF">mPipKuh1_007879</name>
</gene>
<comment type="caution">
    <text evidence="2">The sequence shown here is derived from an EMBL/GenBank/DDBJ whole genome shotgun (WGS) entry which is preliminary data.</text>
</comment>
<name>A0A7J8B2W5_PIPKU</name>
<dbReference type="AlphaFoldDB" id="A0A7J8B2W5"/>
<evidence type="ECO:0000256" key="1">
    <source>
        <dbReference type="SAM" id="MobiDB-lite"/>
    </source>
</evidence>
<dbReference type="Proteomes" id="UP000558488">
    <property type="component" value="Unassembled WGS sequence"/>
</dbReference>
<sequence length="198" mass="21897">MKSSQCPPDIRSKLQDTGEPAHPGFNFPFPCCQRHPPPPSHTHTLPSHTSLHNQVLMYLCPSLFSLPTRQTPLPPSGKLLLILQGPGQSSPSLSSLPTCFPHPWKAELINLLLFLQHWAAVHHMVEGWQAPGRQEPYHIDSQPPPETTAVPDTKQAGSDRSVWLCPWAFSHSTDLETLCKTTDWEAEAGPPAKTLGRC</sequence>
<dbReference type="EMBL" id="JACAGB010000001">
    <property type="protein sequence ID" value="KAF6392700.1"/>
    <property type="molecule type" value="Genomic_DNA"/>
</dbReference>
<evidence type="ECO:0000313" key="3">
    <source>
        <dbReference type="Proteomes" id="UP000558488"/>
    </source>
</evidence>
<organism evidence="2 3">
    <name type="scientific">Pipistrellus kuhlii</name>
    <name type="common">Kuhl's pipistrelle</name>
    <dbReference type="NCBI Taxonomy" id="59472"/>
    <lineage>
        <taxon>Eukaryota</taxon>
        <taxon>Metazoa</taxon>
        <taxon>Chordata</taxon>
        <taxon>Craniata</taxon>
        <taxon>Vertebrata</taxon>
        <taxon>Euteleostomi</taxon>
        <taxon>Mammalia</taxon>
        <taxon>Eutheria</taxon>
        <taxon>Laurasiatheria</taxon>
        <taxon>Chiroptera</taxon>
        <taxon>Yangochiroptera</taxon>
        <taxon>Vespertilionidae</taxon>
        <taxon>Pipistrellus</taxon>
    </lineage>
</organism>
<keyword evidence="3" id="KW-1185">Reference proteome</keyword>
<protein>
    <submittedName>
        <fullName evidence="2">Uncharacterized protein</fullName>
    </submittedName>
</protein>
<feature type="region of interest" description="Disordered" evidence="1">
    <location>
        <begin position="133"/>
        <end position="155"/>
    </location>
</feature>
<evidence type="ECO:0000313" key="2">
    <source>
        <dbReference type="EMBL" id="KAF6392700.1"/>
    </source>
</evidence>
<reference evidence="2 3" key="1">
    <citation type="journal article" date="2020" name="Nature">
        <title>Six reference-quality genomes reveal evolution of bat adaptations.</title>
        <authorList>
            <person name="Jebb D."/>
            <person name="Huang Z."/>
            <person name="Pippel M."/>
            <person name="Hughes G.M."/>
            <person name="Lavrichenko K."/>
            <person name="Devanna P."/>
            <person name="Winkler S."/>
            <person name="Jermiin L.S."/>
            <person name="Skirmuntt E.C."/>
            <person name="Katzourakis A."/>
            <person name="Burkitt-Gray L."/>
            <person name="Ray D.A."/>
            <person name="Sullivan K.A.M."/>
            <person name="Roscito J.G."/>
            <person name="Kirilenko B.M."/>
            <person name="Davalos L.M."/>
            <person name="Corthals A.P."/>
            <person name="Power M.L."/>
            <person name="Jones G."/>
            <person name="Ransome R.D."/>
            <person name="Dechmann D.K.N."/>
            <person name="Locatelli A.G."/>
            <person name="Puechmaille S.J."/>
            <person name="Fedrigo O."/>
            <person name="Jarvis E.D."/>
            <person name="Hiller M."/>
            <person name="Vernes S.C."/>
            <person name="Myers E.W."/>
            <person name="Teeling E.C."/>
        </authorList>
    </citation>
    <scope>NUCLEOTIDE SEQUENCE [LARGE SCALE GENOMIC DNA]</scope>
    <source>
        <strain evidence="2">MPipKuh1</strain>
        <tissue evidence="2">Flight muscle</tissue>
    </source>
</reference>
<proteinExistence type="predicted"/>